<keyword evidence="1" id="KW-0800">Toxin</keyword>
<evidence type="ECO:0000256" key="1">
    <source>
        <dbReference type="ARBA" id="ARBA00022656"/>
    </source>
</evidence>
<reference evidence="3 4" key="1">
    <citation type="submission" date="2022-05" db="EMBL/GenBank/DDBJ databases">
        <authorList>
            <consortium name="Genoscope - CEA"/>
            <person name="William W."/>
        </authorList>
    </citation>
    <scope>NUCLEOTIDE SEQUENCE [LARGE SCALE GENOMIC DNA]</scope>
</reference>
<dbReference type="InterPro" id="IPR003582">
    <property type="entry name" value="ShKT_dom"/>
</dbReference>
<proteinExistence type="predicted"/>
<protein>
    <recommendedName>
        <fullName evidence="2">ShKT domain-containing protein</fullName>
    </recommendedName>
</protein>
<organism evidence="3 4">
    <name type="scientific">Porites evermanni</name>
    <dbReference type="NCBI Taxonomy" id="104178"/>
    <lineage>
        <taxon>Eukaryota</taxon>
        <taxon>Metazoa</taxon>
        <taxon>Cnidaria</taxon>
        <taxon>Anthozoa</taxon>
        <taxon>Hexacorallia</taxon>
        <taxon>Scleractinia</taxon>
        <taxon>Fungiina</taxon>
        <taxon>Poritidae</taxon>
        <taxon>Porites</taxon>
    </lineage>
</organism>
<dbReference type="EMBL" id="CALNXI010000002">
    <property type="protein sequence ID" value="CAH3013712.1"/>
    <property type="molecule type" value="Genomic_DNA"/>
</dbReference>
<dbReference type="Proteomes" id="UP001159427">
    <property type="component" value="Unassembled WGS sequence"/>
</dbReference>
<sequence>MGIQVCYTDVAPLKAKLERSCGETCKFCGGRPKDCRTSIYGCCWDAYTPSGDVYGIKGCPECKNHLRLCKRFKKFCGQDSENGAFMDLHCPLTCGRCRTRRDMRISGQKIKMSDWGKL</sequence>
<evidence type="ECO:0000313" key="4">
    <source>
        <dbReference type="Proteomes" id="UP001159427"/>
    </source>
</evidence>
<feature type="domain" description="ShKT" evidence="2">
    <location>
        <begin position="61"/>
        <end position="97"/>
    </location>
</feature>
<dbReference type="Pfam" id="PF01549">
    <property type="entry name" value="ShK"/>
    <property type="match status" value="1"/>
</dbReference>
<accession>A0ABN8L9Q7</accession>
<evidence type="ECO:0000313" key="3">
    <source>
        <dbReference type="EMBL" id="CAH3013712.1"/>
    </source>
</evidence>
<comment type="caution">
    <text evidence="3">The sequence shown here is derived from an EMBL/GenBank/DDBJ whole genome shotgun (WGS) entry which is preliminary data.</text>
</comment>
<name>A0ABN8L9Q7_9CNID</name>
<keyword evidence="4" id="KW-1185">Reference proteome</keyword>
<gene>
    <name evidence="3" type="ORF">PEVE_00013362</name>
</gene>
<evidence type="ECO:0000259" key="2">
    <source>
        <dbReference type="Pfam" id="PF01549"/>
    </source>
</evidence>